<keyword evidence="5" id="KW-0229">DNA integration</keyword>
<dbReference type="EMBL" id="BK016055">
    <property type="protein sequence ID" value="DAF91490.1"/>
    <property type="molecule type" value="Genomic_DNA"/>
</dbReference>
<dbReference type="PANTHER" id="PTHR30349">
    <property type="entry name" value="PHAGE INTEGRASE-RELATED"/>
    <property type="match status" value="1"/>
</dbReference>
<keyword evidence="8" id="KW-1179">Viral genome integration</keyword>
<evidence type="ECO:0000256" key="5">
    <source>
        <dbReference type="ARBA" id="ARBA00022908"/>
    </source>
</evidence>
<keyword evidence="3" id="KW-0808">Transferase</keyword>
<dbReference type="InterPro" id="IPR050090">
    <property type="entry name" value="Tyrosine_recombinase_XerCD"/>
</dbReference>
<dbReference type="GO" id="GO:0044826">
    <property type="term" value="P:viral genome integration into host DNA"/>
    <property type="evidence" value="ECO:0007669"/>
    <property type="project" value="UniProtKB-KW"/>
</dbReference>
<dbReference type="Gene3D" id="1.10.150.130">
    <property type="match status" value="1"/>
</dbReference>
<protein>
    <recommendedName>
        <fullName evidence="2">Integrase</fullName>
    </recommendedName>
</protein>
<evidence type="ECO:0000259" key="9">
    <source>
        <dbReference type="PROSITE" id="PS51898"/>
    </source>
</evidence>
<dbReference type="GO" id="GO:0075713">
    <property type="term" value="P:establishment of integrated proviral latency"/>
    <property type="evidence" value="ECO:0007669"/>
    <property type="project" value="UniProtKB-KW"/>
</dbReference>
<keyword evidence="4" id="KW-0378">Hydrolase</keyword>
<reference evidence="10" key="1">
    <citation type="journal article" date="2021" name="Proc. Natl. Acad. Sci. U.S.A.">
        <title>A Catalog of Tens of Thousands of Viruses from Human Metagenomes Reveals Hidden Associations with Chronic Diseases.</title>
        <authorList>
            <person name="Tisza M.J."/>
            <person name="Buck C.B."/>
        </authorList>
    </citation>
    <scope>NUCLEOTIDE SEQUENCE</scope>
    <source>
        <strain evidence="10">CtCVG11</strain>
    </source>
</reference>
<dbReference type="GO" id="GO:0016787">
    <property type="term" value="F:hydrolase activity"/>
    <property type="evidence" value="ECO:0007669"/>
    <property type="project" value="UniProtKB-KW"/>
</dbReference>
<dbReference type="GO" id="GO:0016740">
    <property type="term" value="F:transferase activity"/>
    <property type="evidence" value="ECO:0007669"/>
    <property type="project" value="UniProtKB-KW"/>
</dbReference>
<dbReference type="Gene3D" id="1.10.443.10">
    <property type="entry name" value="Intergrase catalytic core"/>
    <property type="match status" value="1"/>
</dbReference>
<organism evidence="10">
    <name type="scientific">Caudovirales sp. ctCVG11</name>
    <dbReference type="NCBI Taxonomy" id="2825759"/>
    <lineage>
        <taxon>Viruses</taxon>
        <taxon>Duplodnaviria</taxon>
        <taxon>Heunggongvirae</taxon>
        <taxon>Uroviricota</taxon>
        <taxon>Caudoviricetes</taxon>
    </lineage>
</organism>
<evidence type="ECO:0000256" key="4">
    <source>
        <dbReference type="ARBA" id="ARBA00022801"/>
    </source>
</evidence>
<keyword evidence="7" id="KW-0233">DNA recombination</keyword>
<evidence type="ECO:0000256" key="8">
    <source>
        <dbReference type="ARBA" id="ARBA00023195"/>
    </source>
</evidence>
<dbReference type="InterPro" id="IPR025269">
    <property type="entry name" value="SAM-like_dom"/>
</dbReference>
<dbReference type="GO" id="GO:0003677">
    <property type="term" value="F:DNA binding"/>
    <property type="evidence" value="ECO:0007669"/>
    <property type="project" value="UniProtKB-KW"/>
</dbReference>
<evidence type="ECO:0000256" key="6">
    <source>
        <dbReference type="ARBA" id="ARBA00023125"/>
    </source>
</evidence>
<evidence type="ECO:0000256" key="1">
    <source>
        <dbReference type="ARBA" id="ARBA00008857"/>
    </source>
</evidence>
<dbReference type="InterPro" id="IPR010998">
    <property type="entry name" value="Integrase_recombinase_N"/>
</dbReference>
<dbReference type="SUPFAM" id="SSF56349">
    <property type="entry name" value="DNA breaking-rejoining enzymes"/>
    <property type="match status" value="1"/>
</dbReference>
<dbReference type="CDD" id="cd00796">
    <property type="entry name" value="INT_Rci_Hp1_C"/>
    <property type="match status" value="1"/>
</dbReference>
<dbReference type="GO" id="GO:0015074">
    <property type="term" value="P:DNA integration"/>
    <property type="evidence" value="ECO:0007669"/>
    <property type="project" value="UniProtKB-KW"/>
</dbReference>
<evidence type="ECO:0000256" key="7">
    <source>
        <dbReference type="ARBA" id="ARBA00023172"/>
    </source>
</evidence>
<name>A0A8S5UAS7_9CAUD</name>
<dbReference type="Pfam" id="PF13102">
    <property type="entry name" value="Phage_int_SAM_5"/>
    <property type="match status" value="1"/>
</dbReference>
<dbReference type="PANTHER" id="PTHR30349:SF64">
    <property type="entry name" value="PROPHAGE INTEGRASE INTD-RELATED"/>
    <property type="match status" value="1"/>
</dbReference>
<dbReference type="PROSITE" id="PS51898">
    <property type="entry name" value="TYR_RECOMBINASE"/>
    <property type="match status" value="1"/>
</dbReference>
<evidence type="ECO:0000256" key="3">
    <source>
        <dbReference type="ARBA" id="ARBA00022679"/>
    </source>
</evidence>
<dbReference type="InterPro" id="IPR011010">
    <property type="entry name" value="DNA_brk_join_enz"/>
</dbReference>
<feature type="domain" description="Tyr recombinase" evidence="9">
    <location>
        <begin position="180"/>
        <end position="356"/>
    </location>
</feature>
<dbReference type="InterPro" id="IPR013762">
    <property type="entry name" value="Integrase-like_cat_sf"/>
</dbReference>
<dbReference type="GO" id="GO:0006310">
    <property type="term" value="P:DNA recombination"/>
    <property type="evidence" value="ECO:0007669"/>
    <property type="project" value="UniProtKB-KW"/>
</dbReference>
<sequence length="360" mass="40967">MKQVIDNKKKKSLPKGIRHLASGKFIADVCINGKRKTKTVDTLEEAIIERQKMLQQYRDSTASDASASTAAGNDADLCTLDMLFKRTYNLYWKDTSWGKIAKNHYKQLSTFLGGGDHLSVTALNNINTLDSFVDYLIDQGNSNSTINRKLAILSKMLTTAVDRGIIEKVVKIPRRKEALHRIRFLTTEEENKMVQTLSMLGYKPQLDAFLVLLYTGFRSSELWRLQVRDVDLKHGTITAWKTKNGYPRTIPIVNKIRPIIERLTLEATDRGDDNLRLFPRGTNIWFETAWRKAKILLGLSDDPQFIPYTLRHTCASRLAQAGVSMMVIKEWLGHRNIATTTRYTHLAPKDLRNAAQVLSS</sequence>
<keyword evidence="8" id="KW-1160">Virus entry into host cell</keyword>
<evidence type="ECO:0000313" key="10">
    <source>
        <dbReference type="EMBL" id="DAF91490.1"/>
    </source>
</evidence>
<dbReference type="InterPro" id="IPR002104">
    <property type="entry name" value="Integrase_catalytic"/>
</dbReference>
<evidence type="ECO:0000256" key="2">
    <source>
        <dbReference type="ARBA" id="ARBA00016082"/>
    </source>
</evidence>
<accession>A0A8S5UAS7</accession>
<proteinExistence type="inferred from homology"/>
<dbReference type="Pfam" id="PF00589">
    <property type="entry name" value="Phage_integrase"/>
    <property type="match status" value="1"/>
</dbReference>
<keyword evidence="6" id="KW-0238">DNA-binding</keyword>
<comment type="similarity">
    <text evidence="1">Belongs to the 'phage' integrase family.</text>
</comment>